<dbReference type="PRINTS" id="PR00368">
    <property type="entry name" value="FADPNR"/>
</dbReference>
<dbReference type="OrthoDB" id="10260355at2759"/>
<reference evidence="5 6" key="1">
    <citation type="submission" date="2019-04" db="EMBL/GenBank/DDBJ databases">
        <title>Friends and foes A comparative genomics study of 23 Aspergillus species from section Flavi.</title>
        <authorList>
            <consortium name="DOE Joint Genome Institute"/>
            <person name="Kjaerbolling I."/>
            <person name="Vesth T."/>
            <person name="Frisvad J.C."/>
            <person name="Nybo J.L."/>
            <person name="Theobald S."/>
            <person name="Kildgaard S."/>
            <person name="Isbrandt T."/>
            <person name="Kuo A."/>
            <person name="Sato A."/>
            <person name="Lyhne E.K."/>
            <person name="Kogle M.E."/>
            <person name="Wiebenga A."/>
            <person name="Kun R.S."/>
            <person name="Lubbers R.J."/>
            <person name="Makela M.R."/>
            <person name="Barry K."/>
            <person name="Chovatia M."/>
            <person name="Clum A."/>
            <person name="Daum C."/>
            <person name="Haridas S."/>
            <person name="He G."/>
            <person name="LaButti K."/>
            <person name="Lipzen A."/>
            <person name="Mondo S."/>
            <person name="Riley R."/>
            <person name="Salamov A."/>
            <person name="Simmons B.A."/>
            <person name="Magnuson J.K."/>
            <person name="Henrissat B."/>
            <person name="Mortensen U.H."/>
            <person name="Larsen T.O."/>
            <person name="Devries R.P."/>
            <person name="Grigoriev I.V."/>
            <person name="Machida M."/>
            <person name="Baker S.E."/>
            <person name="Andersen M.R."/>
        </authorList>
    </citation>
    <scope>NUCLEOTIDE SEQUENCE [LARGE SCALE GENOMIC DNA]</scope>
    <source>
        <strain evidence="5 6">CBS 117625</strain>
    </source>
</reference>
<dbReference type="SUPFAM" id="SSF51905">
    <property type="entry name" value="FAD/NAD(P)-binding domain"/>
    <property type="match status" value="1"/>
</dbReference>
<dbReference type="EMBL" id="ML743633">
    <property type="protein sequence ID" value="KAE8132442.1"/>
    <property type="molecule type" value="Genomic_DNA"/>
</dbReference>
<name>A0A5N6SCK3_ASPPS</name>
<keyword evidence="2" id="KW-0285">Flavoprotein</keyword>
<keyword evidence="6" id="KW-1185">Reference proteome</keyword>
<sequence>MDSVVDVLIAGGGPAGLTAALTLARQLHTVIIFDNKDYRNTNVSYMHMIPTWDYRNPTEFRSKARDEILNYYNTVKIEEVDLKIAEKSSDGLFQLIDTNHKVWKGRKLIITTGSENIIPDIPGYAEAWGQRIYHCLFCKGYEDRYTDSAGVLAIQSAGNISMVIHQTESASQLAKKVTIYTNGAEELGAQIILALTDKDKSCIMVNNTPIKQLTYTRSLIYLELADGTTKEETFLVHNPDTTVKGPLAAQLGLELTPMGDINAAPPLFQTSIRGVFAAGDCVTPYKVIAGAISSGCNAAVAASAQLLAEKHNHQPLF</sequence>
<dbReference type="GeneID" id="43647265"/>
<dbReference type="RefSeq" id="XP_031908505.1">
    <property type="nucleotide sequence ID" value="XM_032063055.1"/>
</dbReference>
<feature type="domain" description="FAD/NAD(P)-binding" evidence="4">
    <location>
        <begin position="6"/>
        <end position="294"/>
    </location>
</feature>
<dbReference type="PANTHER" id="PTHR48105">
    <property type="entry name" value="THIOREDOXIN REDUCTASE 1-RELATED-RELATED"/>
    <property type="match status" value="1"/>
</dbReference>
<evidence type="ECO:0000313" key="6">
    <source>
        <dbReference type="Proteomes" id="UP000325672"/>
    </source>
</evidence>
<organism evidence="5 6">
    <name type="scientific">Aspergillus pseudotamarii</name>
    <dbReference type="NCBI Taxonomy" id="132259"/>
    <lineage>
        <taxon>Eukaryota</taxon>
        <taxon>Fungi</taxon>
        <taxon>Dikarya</taxon>
        <taxon>Ascomycota</taxon>
        <taxon>Pezizomycotina</taxon>
        <taxon>Eurotiomycetes</taxon>
        <taxon>Eurotiomycetidae</taxon>
        <taxon>Eurotiales</taxon>
        <taxon>Aspergillaceae</taxon>
        <taxon>Aspergillus</taxon>
        <taxon>Aspergillus subgen. Circumdati</taxon>
    </lineage>
</organism>
<dbReference type="Pfam" id="PF07992">
    <property type="entry name" value="Pyr_redox_2"/>
    <property type="match status" value="1"/>
</dbReference>
<dbReference type="GO" id="GO:0097237">
    <property type="term" value="P:cellular response to toxic substance"/>
    <property type="evidence" value="ECO:0007669"/>
    <property type="project" value="UniProtKB-ARBA"/>
</dbReference>
<evidence type="ECO:0000259" key="4">
    <source>
        <dbReference type="Pfam" id="PF07992"/>
    </source>
</evidence>
<evidence type="ECO:0000256" key="3">
    <source>
        <dbReference type="ARBA" id="ARBA00023002"/>
    </source>
</evidence>
<evidence type="ECO:0000313" key="5">
    <source>
        <dbReference type="EMBL" id="KAE8132442.1"/>
    </source>
</evidence>
<dbReference type="Gene3D" id="3.50.50.60">
    <property type="entry name" value="FAD/NAD(P)-binding domain"/>
    <property type="match status" value="2"/>
</dbReference>
<evidence type="ECO:0000256" key="1">
    <source>
        <dbReference type="ARBA" id="ARBA00009333"/>
    </source>
</evidence>
<dbReference type="Proteomes" id="UP000325672">
    <property type="component" value="Unassembled WGS sequence"/>
</dbReference>
<proteinExistence type="inferred from homology"/>
<dbReference type="InterPro" id="IPR023753">
    <property type="entry name" value="FAD/NAD-binding_dom"/>
</dbReference>
<dbReference type="InterPro" id="IPR050097">
    <property type="entry name" value="Ferredoxin-NADP_redctase_2"/>
</dbReference>
<dbReference type="AlphaFoldDB" id="A0A5N6SCK3"/>
<gene>
    <name evidence="5" type="ORF">BDV38DRAFT_297025</name>
</gene>
<accession>A0A5N6SCK3</accession>
<dbReference type="PRINTS" id="PR00469">
    <property type="entry name" value="PNDRDTASEII"/>
</dbReference>
<evidence type="ECO:0000256" key="2">
    <source>
        <dbReference type="ARBA" id="ARBA00022630"/>
    </source>
</evidence>
<comment type="similarity">
    <text evidence="1">Belongs to the class-II pyridine nucleotide-disulfide oxidoreductase family.</text>
</comment>
<dbReference type="InterPro" id="IPR036188">
    <property type="entry name" value="FAD/NAD-bd_sf"/>
</dbReference>
<protein>
    <recommendedName>
        <fullName evidence="4">FAD/NAD(P)-binding domain-containing protein</fullName>
    </recommendedName>
</protein>
<dbReference type="GO" id="GO:0016491">
    <property type="term" value="F:oxidoreductase activity"/>
    <property type="evidence" value="ECO:0007669"/>
    <property type="project" value="UniProtKB-KW"/>
</dbReference>
<keyword evidence="3" id="KW-0560">Oxidoreductase</keyword>